<dbReference type="Gene3D" id="3.40.190.290">
    <property type="match status" value="1"/>
</dbReference>
<dbReference type="SUPFAM" id="SSF53850">
    <property type="entry name" value="Periplasmic binding protein-like II"/>
    <property type="match status" value="1"/>
</dbReference>
<sequence>MASPVTLEQWRVFHAIVRHGGYAQAGRELNKSHSALHHAVAKMQDLLNVQLLQVEGKNVRLTEEGEVLYRRSTRLLENAEELQRTAVSLSQGWETELSLAVESLFPTSCLFNTLKAFYPLSRGCRLRIRDTVIGATTAAIEKQEVDLAITSFVPKGHMGTSVTEVELLIVVHRSHELARTRGEISLRDLEGHLQIVISERMEIHSGDKGWLKAEQRWTVDNMGAALACLYQGMGFCHLPRHQIEKDLASGELVALKIENVSQRKLWLTLVVPQQENLGPAGQLLRDLILKNSGCDVENGATVEETGDNAGRFGG</sequence>
<evidence type="ECO:0000256" key="4">
    <source>
        <dbReference type="ARBA" id="ARBA00023163"/>
    </source>
</evidence>
<keyword evidence="3" id="KW-0238">DNA-binding</keyword>
<dbReference type="RefSeq" id="WP_269423068.1">
    <property type="nucleotide sequence ID" value="NZ_JAPWGY010000002.1"/>
</dbReference>
<name>A0ABT4LIG2_9PROT</name>
<evidence type="ECO:0000256" key="1">
    <source>
        <dbReference type="ARBA" id="ARBA00009437"/>
    </source>
</evidence>
<keyword evidence="2" id="KW-0805">Transcription regulation</keyword>
<dbReference type="Pfam" id="PF00126">
    <property type="entry name" value="HTH_1"/>
    <property type="match status" value="1"/>
</dbReference>
<organism evidence="6 7">
    <name type="scientific">Kiloniella laminariae</name>
    <dbReference type="NCBI Taxonomy" id="454162"/>
    <lineage>
        <taxon>Bacteria</taxon>
        <taxon>Pseudomonadati</taxon>
        <taxon>Pseudomonadota</taxon>
        <taxon>Alphaproteobacteria</taxon>
        <taxon>Rhodospirillales</taxon>
        <taxon>Kiloniellaceae</taxon>
        <taxon>Kiloniella</taxon>
    </lineage>
</organism>
<keyword evidence="4" id="KW-0804">Transcription</keyword>
<feature type="domain" description="HTH lysR-type" evidence="5">
    <location>
        <begin position="5"/>
        <end position="62"/>
    </location>
</feature>
<proteinExistence type="inferred from homology"/>
<reference evidence="6" key="1">
    <citation type="submission" date="2022-12" db="EMBL/GenBank/DDBJ databases">
        <title>Bacterial isolates from different developmental stages of Nematostella vectensis.</title>
        <authorList>
            <person name="Fraune S."/>
        </authorList>
    </citation>
    <scope>NUCLEOTIDE SEQUENCE</scope>
    <source>
        <strain evidence="6">G21630-S1</strain>
    </source>
</reference>
<evidence type="ECO:0000256" key="2">
    <source>
        <dbReference type="ARBA" id="ARBA00023015"/>
    </source>
</evidence>
<dbReference type="PANTHER" id="PTHR30126">
    <property type="entry name" value="HTH-TYPE TRANSCRIPTIONAL REGULATOR"/>
    <property type="match status" value="1"/>
</dbReference>
<dbReference type="PANTHER" id="PTHR30126:SF88">
    <property type="entry name" value="TRANSCRIPTIONAL REGULATOR-RELATED"/>
    <property type="match status" value="1"/>
</dbReference>
<evidence type="ECO:0000313" key="6">
    <source>
        <dbReference type="EMBL" id="MCZ4280900.1"/>
    </source>
</evidence>
<comment type="similarity">
    <text evidence="1">Belongs to the LysR transcriptional regulatory family.</text>
</comment>
<dbReference type="EMBL" id="JAPWGY010000002">
    <property type="protein sequence ID" value="MCZ4280900.1"/>
    <property type="molecule type" value="Genomic_DNA"/>
</dbReference>
<dbReference type="InterPro" id="IPR036388">
    <property type="entry name" value="WH-like_DNA-bd_sf"/>
</dbReference>
<keyword evidence="7" id="KW-1185">Reference proteome</keyword>
<comment type="caution">
    <text evidence="6">The sequence shown here is derived from an EMBL/GenBank/DDBJ whole genome shotgun (WGS) entry which is preliminary data.</text>
</comment>
<accession>A0ABT4LIG2</accession>
<evidence type="ECO:0000259" key="5">
    <source>
        <dbReference type="PROSITE" id="PS50931"/>
    </source>
</evidence>
<dbReference type="Pfam" id="PF03466">
    <property type="entry name" value="LysR_substrate"/>
    <property type="match status" value="1"/>
</dbReference>
<dbReference type="PROSITE" id="PS50931">
    <property type="entry name" value="HTH_LYSR"/>
    <property type="match status" value="1"/>
</dbReference>
<evidence type="ECO:0000256" key="3">
    <source>
        <dbReference type="ARBA" id="ARBA00023125"/>
    </source>
</evidence>
<dbReference type="InterPro" id="IPR036390">
    <property type="entry name" value="WH_DNA-bd_sf"/>
</dbReference>
<protein>
    <submittedName>
        <fullName evidence="6">LysR family transcriptional regulator</fullName>
    </submittedName>
</protein>
<evidence type="ECO:0000313" key="7">
    <source>
        <dbReference type="Proteomes" id="UP001069802"/>
    </source>
</evidence>
<dbReference type="InterPro" id="IPR000847">
    <property type="entry name" value="LysR_HTH_N"/>
</dbReference>
<dbReference type="InterPro" id="IPR005119">
    <property type="entry name" value="LysR_subst-bd"/>
</dbReference>
<dbReference type="SUPFAM" id="SSF46785">
    <property type="entry name" value="Winged helix' DNA-binding domain"/>
    <property type="match status" value="1"/>
</dbReference>
<dbReference type="Proteomes" id="UP001069802">
    <property type="component" value="Unassembled WGS sequence"/>
</dbReference>
<gene>
    <name evidence="6" type="ORF">O4H49_08945</name>
</gene>
<dbReference type="Gene3D" id="1.10.10.10">
    <property type="entry name" value="Winged helix-like DNA-binding domain superfamily/Winged helix DNA-binding domain"/>
    <property type="match status" value="1"/>
</dbReference>